<protein>
    <submittedName>
        <fullName evidence="1">Uncharacterized protein</fullName>
    </submittedName>
</protein>
<dbReference type="EMBL" id="GGEC01000716">
    <property type="protein sequence ID" value="MBW81199.1"/>
    <property type="molecule type" value="Transcribed_RNA"/>
</dbReference>
<name>A0A2P2IJ01_RHIMU</name>
<dbReference type="AlphaFoldDB" id="A0A2P2IJ01"/>
<evidence type="ECO:0000313" key="1">
    <source>
        <dbReference type="EMBL" id="MBW81199.1"/>
    </source>
</evidence>
<proteinExistence type="predicted"/>
<reference evidence="1" key="1">
    <citation type="submission" date="2018-02" db="EMBL/GenBank/DDBJ databases">
        <title>Rhizophora mucronata_Transcriptome.</title>
        <authorList>
            <person name="Meera S.P."/>
            <person name="Sreeshan A."/>
            <person name="Augustine A."/>
        </authorList>
    </citation>
    <scope>NUCLEOTIDE SEQUENCE</scope>
    <source>
        <tissue evidence="1">Leaf</tissue>
    </source>
</reference>
<accession>A0A2P2IJ01</accession>
<organism evidence="1">
    <name type="scientific">Rhizophora mucronata</name>
    <name type="common">Asiatic mangrove</name>
    <dbReference type="NCBI Taxonomy" id="61149"/>
    <lineage>
        <taxon>Eukaryota</taxon>
        <taxon>Viridiplantae</taxon>
        <taxon>Streptophyta</taxon>
        <taxon>Embryophyta</taxon>
        <taxon>Tracheophyta</taxon>
        <taxon>Spermatophyta</taxon>
        <taxon>Magnoliopsida</taxon>
        <taxon>eudicotyledons</taxon>
        <taxon>Gunneridae</taxon>
        <taxon>Pentapetalae</taxon>
        <taxon>rosids</taxon>
        <taxon>fabids</taxon>
        <taxon>Malpighiales</taxon>
        <taxon>Rhizophoraceae</taxon>
        <taxon>Rhizophora</taxon>
    </lineage>
</organism>
<sequence length="29" mass="3571">MNCYIIFIRIALYLQDVLLHYFQSYICLT</sequence>